<feature type="region of interest" description="Disordered" evidence="8">
    <location>
        <begin position="262"/>
        <end position="288"/>
    </location>
</feature>
<accession>A0ABS6ZQX1</accession>
<evidence type="ECO:0000313" key="10">
    <source>
        <dbReference type="Proteomes" id="UP000769617"/>
    </source>
</evidence>
<dbReference type="Pfam" id="PF01790">
    <property type="entry name" value="LGT"/>
    <property type="match status" value="1"/>
</dbReference>
<evidence type="ECO:0000256" key="7">
    <source>
        <dbReference type="HAMAP-Rule" id="MF_01147"/>
    </source>
</evidence>
<comment type="catalytic activity">
    <reaction evidence="7">
        <text>L-cysteinyl-[prolipoprotein] + a 1,2-diacyl-sn-glycero-3-phospho-(1'-sn-glycerol) = an S-1,2-diacyl-sn-glyceryl-L-cysteinyl-[prolipoprotein] + sn-glycerol 1-phosphate + H(+)</text>
        <dbReference type="Rhea" id="RHEA:56712"/>
        <dbReference type="Rhea" id="RHEA-COMP:14679"/>
        <dbReference type="Rhea" id="RHEA-COMP:14680"/>
        <dbReference type="ChEBI" id="CHEBI:15378"/>
        <dbReference type="ChEBI" id="CHEBI:29950"/>
        <dbReference type="ChEBI" id="CHEBI:57685"/>
        <dbReference type="ChEBI" id="CHEBI:64716"/>
        <dbReference type="ChEBI" id="CHEBI:140658"/>
        <dbReference type="EC" id="2.5.1.145"/>
    </reaction>
</comment>
<protein>
    <recommendedName>
        <fullName evidence="7">Phosphatidylglycerol--prolipoprotein diacylglyceryl transferase</fullName>
        <ecNumber evidence="7">2.5.1.145</ecNumber>
    </recommendedName>
</protein>
<feature type="transmembrane region" description="Helical" evidence="7">
    <location>
        <begin position="93"/>
        <end position="111"/>
    </location>
</feature>
<dbReference type="NCBIfam" id="TIGR00544">
    <property type="entry name" value="lgt"/>
    <property type="match status" value="1"/>
</dbReference>
<dbReference type="EC" id="2.5.1.145" evidence="7"/>
<evidence type="ECO:0000256" key="8">
    <source>
        <dbReference type="SAM" id="MobiDB-lite"/>
    </source>
</evidence>
<reference evidence="9 10" key="1">
    <citation type="submission" date="2021-07" db="EMBL/GenBank/DDBJ databases">
        <authorList>
            <person name="So Y."/>
        </authorList>
    </citation>
    <scope>NUCLEOTIDE SEQUENCE [LARGE SCALE GENOMIC DNA]</scope>
    <source>
        <strain evidence="9 10">Y3S6</strain>
    </source>
</reference>
<evidence type="ECO:0000256" key="5">
    <source>
        <dbReference type="ARBA" id="ARBA00022989"/>
    </source>
</evidence>
<keyword evidence="4 7" id="KW-0812">Transmembrane</keyword>
<feature type="transmembrane region" description="Helical" evidence="7">
    <location>
        <begin position="123"/>
        <end position="141"/>
    </location>
</feature>
<comment type="similarity">
    <text evidence="1 7">Belongs to the Lgt family.</text>
</comment>
<dbReference type="PANTHER" id="PTHR30589:SF0">
    <property type="entry name" value="PHOSPHATIDYLGLYCEROL--PROLIPOPROTEIN DIACYLGLYCERYL TRANSFERASE"/>
    <property type="match status" value="1"/>
</dbReference>
<dbReference type="EMBL" id="JAHYCA010000005">
    <property type="protein sequence ID" value="MBW6392469.1"/>
    <property type="molecule type" value="Genomic_DNA"/>
</dbReference>
<dbReference type="Proteomes" id="UP000769617">
    <property type="component" value="Unassembled WGS sequence"/>
</dbReference>
<comment type="subcellular location">
    <subcellularLocation>
        <location evidence="7">Cell membrane</location>
        <topology evidence="7">Multi-pass membrane protein</topology>
    </subcellularLocation>
</comment>
<proteinExistence type="inferred from homology"/>
<dbReference type="RefSeq" id="WP_219792868.1">
    <property type="nucleotide sequence ID" value="NZ_JAHYCA010000005.1"/>
</dbReference>
<sequence>MNYPDIDPVAISIGPMQVHWYGLMYVVGFVSAWWLGRRRAYRLGLTHDDIGDLLFYAAIGVVAGGRLGYVLFYGMERFLANPLWLFSIWEGGMSFHGGLIGVLSAALLYARRKRLAFFQLTDFIAPMVPIGLGAGRIGNFINHELPGRVSDLPWAMPFPHMGPEPRHPSALYEFALEGVVLFAVLWWISSRPRRRGLVSGLFLLLYGIFRFAVEFVRLPDEHIGFIAFGWVTMGMLLTLPMMAAGMALVLWSRRQGIEAARVPAQHGESTHGAKNGAGPQAVESYEER</sequence>
<feature type="transmembrane region" description="Helical" evidence="7">
    <location>
        <begin position="196"/>
        <end position="213"/>
    </location>
</feature>
<dbReference type="GO" id="GO:0008961">
    <property type="term" value="F:phosphatidylglycerol-prolipoprotein diacylglyceryl transferase activity"/>
    <property type="evidence" value="ECO:0007669"/>
    <property type="project" value="UniProtKB-EC"/>
</dbReference>
<keyword evidence="6 7" id="KW-0472">Membrane</keyword>
<dbReference type="PANTHER" id="PTHR30589">
    <property type="entry name" value="PROLIPOPROTEIN DIACYLGLYCERYL TRANSFERASE"/>
    <property type="match status" value="1"/>
</dbReference>
<feature type="transmembrane region" description="Helical" evidence="7">
    <location>
        <begin position="170"/>
        <end position="189"/>
    </location>
</feature>
<comment type="caution">
    <text evidence="9">The sequence shown here is derived from an EMBL/GenBank/DDBJ whole genome shotgun (WGS) entry which is preliminary data.</text>
</comment>
<feature type="transmembrane region" description="Helical" evidence="7">
    <location>
        <begin position="18"/>
        <end position="35"/>
    </location>
</feature>
<keyword evidence="10" id="KW-1185">Reference proteome</keyword>
<gene>
    <name evidence="7 9" type="primary">lgt</name>
    <name evidence="9" type="ORF">KPL81_15050</name>
</gene>
<evidence type="ECO:0000313" key="9">
    <source>
        <dbReference type="EMBL" id="MBW6392469.1"/>
    </source>
</evidence>
<feature type="transmembrane region" description="Helical" evidence="7">
    <location>
        <begin position="225"/>
        <end position="251"/>
    </location>
</feature>
<name>A0ABS6ZQX1_9GAMM</name>
<dbReference type="InterPro" id="IPR001640">
    <property type="entry name" value="Lgt"/>
</dbReference>
<evidence type="ECO:0000256" key="1">
    <source>
        <dbReference type="ARBA" id="ARBA00007150"/>
    </source>
</evidence>
<keyword evidence="5 7" id="KW-1133">Transmembrane helix</keyword>
<dbReference type="PROSITE" id="PS01311">
    <property type="entry name" value="LGT"/>
    <property type="match status" value="1"/>
</dbReference>
<evidence type="ECO:0000256" key="3">
    <source>
        <dbReference type="ARBA" id="ARBA00022679"/>
    </source>
</evidence>
<dbReference type="HAMAP" id="MF_01147">
    <property type="entry name" value="Lgt"/>
    <property type="match status" value="1"/>
</dbReference>
<keyword evidence="2 7" id="KW-1003">Cell membrane</keyword>
<organism evidence="9 10">
    <name type="scientific">Billgrantia antri</name>
    <dbReference type="NCBI Taxonomy" id="2846777"/>
    <lineage>
        <taxon>Bacteria</taxon>
        <taxon>Pseudomonadati</taxon>
        <taxon>Pseudomonadota</taxon>
        <taxon>Gammaproteobacteria</taxon>
        <taxon>Oceanospirillales</taxon>
        <taxon>Halomonadaceae</taxon>
        <taxon>Billgrantia</taxon>
    </lineage>
</organism>
<evidence type="ECO:0000256" key="4">
    <source>
        <dbReference type="ARBA" id="ARBA00022692"/>
    </source>
</evidence>
<comment type="pathway">
    <text evidence="7">Protein modification; lipoprotein biosynthesis (diacylglyceryl transfer).</text>
</comment>
<comment type="function">
    <text evidence="7">Catalyzes the transfer of the diacylglyceryl group from phosphatidylglycerol to the sulfhydryl group of the N-terminal cysteine of a prolipoprotein, the first step in the formation of mature lipoproteins.</text>
</comment>
<keyword evidence="3 7" id="KW-0808">Transferase</keyword>
<evidence type="ECO:0000256" key="6">
    <source>
        <dbReference type="ARBA" id="ARBA00023136"/>
    </source>
</evidence>
<evidence type="ECO:0000256" key="2">
    <source>
        <dbReference type="ARBA" id="ARBA00022475"/>
    </source>
</evidence>
<feature type="binding site" evidence="7">
    <location>
        <position position="136"/>
    </location>
    <ligand>
        <name>a 1,2-diacyl-sn-glycero-3-phospho-(1'-sn-glycerol)</name>
        <dbReference type="ChEBI" id="CHEBI:64716"/>
    </ligand>
</feature>
<feature type="transmembrane region" description="Helical" evidence="7">
    <location>
        <begin position="55"/>
        <end position="73"/>
    </location>
</feature>